<sequence length="65" mass="7251">MLTPDFRTGSADGHQWHGAEGLREFLRARSESFDENHEVGRISDARPRAPGHLGTCQRRRAVPGP</sequence>
<keyword evidence="3" id="KW-1185">Reference proteome</keyword>
<name>A0A917ZU51_9ACTN</name>
<gene>
    <name evidence="2" type="ORF">GCM10012280_47810</name>
</gene>
<evidence type="ECO:0000313" key="2">
    <source>
        <dbReference type="EMBL" id="GGO94005.1"/>
    </source>
</evidence>
<reference evidence="2" key="2">
    <citation type="submission" date="2020-09" db="EMBL/GenBank/DDBJ databases">
        <authorList>
            <person name="Sun Q."/>
            <person name="Zhou Y."/>
        </authorList>
    </citation>
    <scope>NUCLEOTIDE SEQUENCE</scope>
    <source>
        <strain evidence="2">CGMCC 4.7201</strain>
    </source>
</reference>
<dbReference type="Proteomes" id="UP000641932">
    <property type="component" value="Unassembled WGS sequence"/>
</dbReference>
<accession>A0A917ZU51</accession>
<feature type="compositionally biased region" description="Basic and acidic residues" evidence="1">
    <location>
        <begin position="32"/>
        <end position="47"/>
    </location>
</feature>
<dbReference type="AlphaFoldDB" id="A0A917ZU51"/>
<protein>
    <submittedName>
        <fullName evidence="2">Uncharacterized protein</fullName>
    </submittedName>
</protein>
<dbReference type="EMBL" id="BMMS01000022">
    <property type="protein sequence ID" value="GGO94005.1"/>
    <property type="molecule type" value="Genomic_DNA"/>
</dbReference>
<comment type="caution">
    <text evidence="2">The sequence shown here is derived from an EMBL/GenBank/DDBJ whole genome shotgun (WGS) entry which is preliminary data.</text>
</comment>
<feature type="region of interest" description="Disordered" evidence="1">
    <location>
        <begin position="32"/>
        <end position="65"/>
    </location>
</feature>
<evidence type="ECO:0000313" key="3">
    <source>
        <dbReference type="Proteomes" id="UP000641932"/>
    </source>
</evidence>
<organism evidence="2 3">
    <name type="scientific">Wenjunlia tyrosinilytica</name>
    <dbReference type="NCBI Taxonomy" id="1544741"/>
    <lineage>
        <taxon>Bacteria</taxon>
        <taxon>Bacillati</taxon>
        <taxon>Actinomycetota</taxon>
        <taxon>Actinomycetes</taxon>
        <taxon>Kitasatosporales</taxon>
        <taxon>Streptomycetaceae</taxon>
        <taxon>Wenjunlia</taxon>
    </lineage>
</organism>
<reference evidence="2" key="1">
    <citation type="journal article" date="2014" name="Int. J. Syst. Evol. Microbiol.">
        <title>Complete genome sequence of Corynebacterium casei LMG S-19264T (=DSM 44701T), isolated from a smear-ripened cheese.</title>
        <authorList>
            <consortium name="US DOE Joint Genome Institute (JGI-PGF)"/>
            <person name="Walter F."/>
            <person name="Albersmeier A."/>
            <person name="Kalinowski J."/>
            <person name="Ruckert C."/>
        </authorList>
    </citation>
    <scope>NUCLEOTIDE SEQUENCE</scope>
    <source>
        <strain evidence="2">CGMCC 4.7201</strain>
    </source>
</reference>
<evidence type="ECO:0000256" key="1">
    <source>
        <dbReference type="SAM" id="MobiDB-lite"/>
    </source>
</evidence>
<proteinExistence type="predicted"/>